<evidence type="ECO:0000256" key="2">
    <source>
        <dbReference type="SAM" id="Phobius"/>
    </source>
</evidence>
<feature type="transmembrane region" description="Helical" evidence="2">
    <location>
        <begin position="192"/>
        <end position="214"/>
    </location>
</feature>
<dbReference type="OrthoDB" id="17701at2"/>
<dbReference type="AlphaFoldDB" id="A0A345ZAL9"/>
<sequence length="221" mass="25181">MINQLIFVLHSSIISGLVIFFGRMGSAALTSYISLLFVLTNIFVIKQMDLCGYHVTCADAYIIGISFGINVLQEIWGQKAARQAISISFLCSLFYVIMGLFHLWYIPAGHDTSHAHFVYLLDNSVRIIVASFISYLVVQYADTILYAFMKKRLDGRHFILRNYLSMFSSQFFDTILFSFLGLYGIVHNMTHIVIVSYGIKVVAILLSTPFLYYAKKYIKKS</sequence>
<dbReference type="Proteomes" id="UP000254834">
    <property type="component" value="Chromosome"/>
</dbReference>
<keyword evidence="2" id="KW-1133">Transmembrane helix</keyword>
<dbReference type="KEGG" id="cdes:C0J27_01045"/>
<feature type="transmembrane region" description="Helical" evidence="2">
    <location>
        <begin position="160"/>
        <end position="186"/>
    </location>
</feature>
<dbReference type="EMBL" id="CP025544">
    <property type="protein sequence ID" value="AXK60336.1"/>
    <property type="molecule type" value="Genomic_DNA"/>
</dbReference>
<organism evidence="3 4">
    <name type="scientific">Candidatus Chromulinivorax destructor</name>
    <dbReference type="NCBI Taxonomy" id="2066483"/>
    <lineage>
        <taxon>Bacteria</taxon>
        <taxon>Candidatus Babelota</taxon>
        <taxon>Candidatus Babeliae</taxon>
        <taxon>Candidatus Babeliales</taxon>
        <taxon>Candidatus Chromulinivoraceae</taxon>
        <taxon>Candidatus Chromulinivorax</taxon>
    </lineage>
</organism>
<accession>A0A345ZAL9</accession>
<reference evidence="3 4" key="1">
    <citation type="submission" date="2017-12" db="EMBL/GenBank/DDBJ databases">
        <title>Chromulinavorax destructans is a abundant pathogen of dominant heterotrophic picoflagllates.</title>
        <authorList>
            <person name="Deeg C.M."/>
            <person name="Zimmer M."/>
            <person name="Suttle C.A."/>
        </authorList>
    </citation>
    <scope>NUCLEOTIDE SEQUENCE [LARGE SCALE GENOMIC DNA]</scope>
    <source>
        <strain evidence="3 4">SeV1</strain>
    </source>
</reference>
<evidence type="ECO:0000256" key="1">
    <source>
        <dbReference type="NCBIfam" id="TIGR00697"/>
    </source>
</evidence>
<feature type="transmembrane region" description="Helical" evidence="2">
    <location>
        <begin position="125"/>
        <end position="148"/>
    </location>
</feature>
<evidence type="ECO:0000313" key="4">
    <source>
        <dbReference type="Proteomes" id="UP000254834"/>
    </source>
</evidence>
<dbReference type="Pfam" id="PF02592">
    <property type="entry name" value="Vut_1"/>
    <property type="match status" value="1"/>
</dbReference>
<protein>
    <recommendedName>
        <fullName evidence="1">Queuosine precursor transporter</fullName>
    </recommendedName>
</protein>
<dbReference type="RefSeq" id="WP_115585351.1">
    <property type="nucleotide sequence ID" value="NZ_CP025544.1"/>
</dbReference>
<proteinExistence type="predicted"/>
<evidence type="ECO:0000313" key="3">
    <source>
        <dbReference type="EMBL" id="AXK60336.1"/>
    </source>
</evidence>
<feature type="transmembrane region" description="Helical" evidence="2">
    <location>
        <begin position="52"/>
        <end position="72"/>
    </location>
</feature>
<keyword evidence="4" id="KW-1185">Reference proteome</keyword>
<name>A0A345ZAL9_9BACT</name>
<feature type="transmembrane region" description="Helical" evidence="2">
    <location>
        <begin position="84"/>
        <end position="105"/>
    </location>
</feature>
<dbReference type="NCBIfam" id="TIGR00697">
    <property type="entry name" value="queuosine precursor transporter"/>
    <property type="match status" value="1"/>
</dbReference>
<dbReference type="PANTHER" id="PTHR34300:SF2">
    <property type="entry name" value="QUEUOSINE PRECURSOR TRANSPORTER-RELATED"/>
    <property type="match status" value="1"/>
</dbReference>
<dbReference type="InterPro" id="IPR003744">
    <property type="entry name" value="YhhQ"/>
</dbReference>
<dbReference type="PANTHER" id="PTHR34300">
    <property type="entry name" value="QUEUOSINE PRECURSOR TRANSPORTER-RELATED"/>
    <property type="match status" value="1"/>
</dbReference>
<keyword evidence="2" id="KW-0472">Membrane</keyword>
<gene>
    <name evidence="3" type="ORF">C0J27_01045</name>
</gene>
<keyword evidence="2" id="KW-0812">Transmembrane</keyword>